<dbReference type="InterPro" id="IPR036864">
    <property type="entry name" value="Zn2-C6_fun-type_DNA-bd_sf"/>
</dbReference>
<comment type="function">
    <text evidence="8">Flavin prenyltransferase that catalyzes the synthesis of the prenylated FMN cofactor (prenyl-FMN) for the ferulic acid decarboxylase FDC1. The prenyltransferase is metal-independent and links a dimethylallyl moiety from dimethylallyl monophosphate (DMAP) to the flavin N5 and C6 atoms of FMN.</text>
</comment>
<dbReference type="Gene3D" id="4.10.240.10">
    <property type="entry name" value="Zn(2)-C6 fungal-type DNA-binding domain"/>
    <property type="match status" value="1"/>
</dbReference>
<dbReference type="NCBIfam" id="TIGR00421">
    <property type="entry name" value="ubiX_pad"/>
    <property type="match status" value="1"/>
</dbReference>
<dbReference type="InterPro" id="IPR007219">
    <property type="entry name" value="XnlR_reg_dom"/>
</dbReference>
<feature type="binding site" evidence="8">
    <location>
        <position position="783"/>
    </location>
    <ligand>
        <name>FMN</name>
        <dbReference type="ChEBI" id="CHEBI:58210"/>
    </ligand>
</feature>
<dbReference type="Proteomes" id="UP000544331">
    <property type="component" value="Unassembled WGS sequence"/>
</dbReference>
<dbReference type="PROSITE" id="PS00463">
    <property type="entry name" value="ZN2_CY6_FUNGAL_1"/>
    <property type="match status" value="1"/>
</dbReference>
<dbReference type="InterPro" id="IPR004507">
    <property type="entry name" value="UbiX-like"/>
</dbReference>
<proteinExistence type="inferred from homology"/>
<evidence type="ECO:0000256" key="8">
    <source>
        <dbReference type="HAMAP-Rule" id="MF_03197"/>
    </source>
</evidence>
<feature type="compositionally biased region" description="Polar residues" evidence="9">
    <location>
        <begin position="87"/>
        <end position="96"/>
    </location>
</feature>
<evidence type="ECO:0000256" key="5">
    <source>
        <dbReference type="ARBA" id="ARBA00022723"/>
    </source>
</evidence>
<dbReference type="SMART" id="SM00066">
    <property type="entry name" value="GAL4"/>
    <property type="match status" value="1"/>
</dbReference>
<comment type="subunit">
    <text evidence="8">Oligomer.</text>
</comment>
<dbReference type="OrthoDB" id="1747771at2759"/>
<keyword evidence="2 8" id="KW-0285">Flavoprotein</keyword>
<feature type="binding site" evidence="8">
    <location>
        <begin position="834"/>
        <end position="837"/>
    </location>
    <ligand>
        <name>FMN</name>
        <dbReference type="ChEBI" id="CHEBI:58210"/>
    </ligand>
</feature>
<dbReference type="Pfam" id="PF04082">
    <property type="entry name" value="Fungal_trans"/>
    <property type="match status" value="2"/>
</dbReference>
<keyword evidence="3 8" id="KW-0288">FMN</keyword>
<evidence type="ECO:0000313" key="11">
    <source>
        <dbReference type="EMBL" id="KAF5723821.1"/>
    </source>
</evidence>
<feature type="domain" description="Zn(2)-C6 fungal-type" evidence="10">
    <location>
        <begin position="41"/>
        <end position="72"/>
    </location>
</feature>
<comment type="subcellular location">
    <subcellularLocation>
        <location evidence="8">Mitochondrion</location>
    </subcellularLocation>
</comment>
<evidence type="ECO:0000256" key="2">
    <source>
        <dbReference type="ARBA" id="ARBA00022630"/>
    </source>
</evidence>
<dbReference type="EC" id="2.5.1.129" evidence="8"/>
<evidence type="ECO:0000256" key="7">
    <source>
        <dbReference type="ARBA" id="ARBA00060793"/>
    </source>
</evidence>
<evidence type="ECO:0000256" key="1">
    <source>
        <dbReference type="ARBA" id="ARBA00022602"/>
    </source>
</evidence>
<evidence type="ECO:0000259" key="10">
    <source>
        <dbReference type="PROSITE" id="PS50048"/>
    </source>
</evidence>
<dbReference type="GO" id="GO:0000981">
    <property type="term" value="F:DNA-binding transcription factor activity, RNA polymerase II-specific"/>
    <property type="evidence" value="ECO:0007669"/>
    <property type="project" value="InterPro"/>
</dbReference>
<dbReference type="SUPFAM" id="SSF57701">
    <property type="entry name" value="Zn2/Cys6 DNA-binding domain"/>
    <property type="match status" value="1"/>
</dbReference>
<feature type="region of interest" description="Disordered" evidence="9">
    <location>
        <begin position="81"/>
        <end position="124"/>
    </location>
</feature>
<dbReference type="InterPro" id="IPR003382">
    <property type="entry name" value="Flavoprotein"/>
</dbReference>
<dbReference type="InterPro" id="IPR001138">
    <property type="entry name" value="Zn2Cys6_DnaBD"/>
</dbReference>
<keyword evidence="1 8" id="KW-0637">Prenyltransferase</keyword>
<dbReference type="InterPro" id="IPR036551">
    <property type="entry name" value="Flavin_trans-like"/>
</dbReference>
<dbReference type="HAMAP" id="MF_01984">
    <property type="entry name" value="ubiX_pad"/>
    <property type="match status" value="1"/>
</dbReference>
<comment type="caution">
    <text evidence="11">The sequence shown here is derived from an EMBL/GenBank/DDBJ whole genome shotgun (WGS) entry which is preliminary data.</text>
</comment>
<dbReference type="SUPFAM" id="SSF52507">
    <property type="entry name" value="Homo-oligomeric flavin-containing Cys decarboxylases, HFCD"/>
    <property type="match status" value="1"/>
</dbReference>
<dbReference type="GO" id="GO:0006351">
    <property type="term" value="P:DNA-templated transcription"/>
    <property type="evidence" value="ECO:0007669"/>
    <property type="project" value="InterPro"/>
</dbReference>
<reference evidence="11 12" key="1">
    <citation type="submission" date="2020-05" db="EMBL/GenBank/DDBJ databases">
        <title>Identification and distribution of gene clusters putatively required for synthesis of sphingolipid metabolism inhibitors in phylogenetically diverse species of the filamentous fungus Fusarium.</title>
        <authorList>
            <person name="Kim H.-S."/>
            <person name="Busman M."/>
            <person name="Brown D.W."/>
            <person name="Divon H."/>
            <person name="Uhlig S."/>
            <person name="Proctor R.H."/>
        </authorList>
    </citation>
    <scope>NUCLEOTIDE SEQUENCE [LARGE SCALE GENOMIC DNA]</scope>
    <source>
        <strain evidence="11 12">NRRL 66235</strain>
    </source>
</reference>
<dbReference type="Pfam" id="PF00172">
    <property type="entry name" value="Zn_clus"/>
    <property type="match status" value="1"/>
</dbReference>
<dbReference type="PROSITE" id="PS50048">
    <property type="entry name" value="ZN2_CY6_FUNGAL_2"/>
    <property type="match status" value="1"/>
</dbReference>
<gene>
    <name evidence="8" type="primary">PAD1</name>
    <name evidence="11" type="ORF">FMUND_1429</name>
</gene>
<dbReference type="CDD" id="cd12148">
    <property type="entry name" value="fungal_TF_MHR"/>
    <property type="match status" value="2"/>
</dbReference>
<organism evidence="11 12">
    <name type="scientific">Fusarium mundagurra</name>
    <dbReference type="NCBI Taxonomy" id="1567541"/>
    <lineage>
        <taxon>Eukaryota</taxon>
        <taxon>Fungi</taxon>
        <taxon>Dikarya</taxon>
        <taxon>Ascomycota</taxon>
        <taxon>Pezizomycotina</taxon>
        <taxon>Sordariomycetes</taxon>
        <taxon>Hypocreomycetidae</taxon>
        <taxon>Hypocreales</taxon>
        <taxon>Nectriaceae</taxon>
        <taxon>Fusarium</taxon>
        <taxon>Fusarium fujikuroi species complex</taxon>
    </lineage>
</organism>
<keyword evidence="8" id="KW-0496">Mitochondrion</keyword>
<protein>
    <recommendedName>
        <fullName evidence="8">Flavin prenyltransferase PAD1, mitochondrial</fullName>
        <ecNumber evidence="8">2.5.1.129</ecNumber>
    </recommendedName>
</protein>
<feature type="binding site" evidence="8">
    <location>
        <position position="899"/>
    </location>
    <ligand>
        <name>dimethylallyl phosphate</name>
        <dbReference type="ChEBI" id="CHEBI:88052"/>
    </ligand>
</feature>
<dbReference type="FunFam" id="3.40.50.1950:FF:000001">
    <property type="entry name" value="Flavin prenyltransferase UbiX"/>
    <property type="match status" value="1"/>
</dbReference>
<dbReference type="Gene3D" id="3.40.50.1950">
    <property type="entry name" value="Flavin prenyltransferase-like"/>
    <property type="match status" value="1"/>
</dbReference>
<keyword evidence="5" id="KW-0479">Metal-binding</keyword>
<dbReference type="PANTHER" id="PTHR43374">
    <property type="entry name" value="FLAVIN PRENYLTRANSFERASE"/>
    <property type="match status" value="1"/>
</dbReference>
<evidence type="ECO:0000256" key="4">
    <source>
        <dbReference type="ARBA" id="ARBA00022679"/>
    </source>
</evidence>
<name>A0A8H6DNI1_9HYPO</name>
<evidence type="ECO:0000256" key="6">
    <source>
        <dbReference type="ARBA" id="ARBA00023242"/>
    </source>
</evidence>
<feature type="binding site" evidence="8">
    <location>
        <position position="915"/>
    </location>
    <ligand>
        <name>dimethylallyl phosphate</name>
        <dbReference type="ChEBI" id="CHEBI:88052"/>
    </ligand>
</feature>
<sequence>MDATAPQQQQPLTACAETPSVCTAEIDRVLSQRRKRHESRSCVPCKRRKVRCDSQTPCATCQKRGHPEICVYEAPRTSRLTAPVATSPHNEGTPTNPGRLDSDPGALRAPRPLNRRSSPSQEYSITSIAGERAQKQADAEELARDVGYVLGLQNSLTSYPFMDLASSTERWCELLKIIPHRQEILSLFPIFQMRVFPFNPLLVDMDKFELDMYGYLRAYTAGEFESTSISNDWGKERAIGLISLILAVLSSSAHFSDLIGPERSRVCYDFARRSFQALRLANFLFRPTLEVVQTMLVLGNMLQNTGQSDAAWAWLGTTARLAQTLHYHARASRTNLPETVKIQARTCWSNIIWQDTLLSTCHARRPLTMINAPGEDLGSQDLGLTYHGFMRAICPISTAVLENDSCPVASATIDMLEQLDSLHRKTKPYLQDPDQCKSSLEQLQHLALKMHKCFFVTFLCRPEIRNANRSSNQPPIVLSEQQLRIRRRAEDNLVEATRTFLEFRAVSVVPLRSWSMVHTALSSVLLLCIWEETRVKPECRYLREKVIEAFSSPEFNVPDDPASADGNTQWLSPRHIHALVTLKDAFTADGSGLQVDYGAMQGWNNTDPVGQSGFIPGIIDAWDPFAEFAMDDFHPSVPCDPGATNMELPAMDPSPSSYLDFIMRGVHPVVFPITVLGILLHLPCTNRMNCDLPAPKLAEMSISTNGGAPEAGNDQSQKDDVINGSQGATDTAQHTCTNLSSLNPHSRRKRIVVGITGATGAILGIKILIALRRLNIESHLIISKWAEATIKYETDYLPKNVRALADYTHSINDMAAPVSSGSFKTDGMIVVPCSMKTLSAISSGYCDDLISRTADVMLKERRKLVLVARETPLSDIHLRNMLSVTQSGAIVFPPVPAYYIKASSIDGLTDQTVGRVLDLFDLDTDDFERWEGSKRPAKRQRLSVDQSRTDVSGDVWQDVNQVFEQTSRAQVISAINLFRAQFPEFGFLHPDDLEYRQDELSVVQKLRLLVIVAVSHRYSESYTTDINNKNILFIASEAQKRVTSGPSLALIQTFLILSLCNWGDGDGFNAWMHCGIATRMAQGLLSTGFASCGKRETLSELEKRTLWTCFKMDRLLSCGKRRQAMFSDGDMHFSLPVNDTQFLFGQNPQAAPIYDSLKVYGPDDHLVLLIQGLRIWSRVHTWIAEGGRRQPGMTEPEQCPFNGTSDWSKMKQDLIKWRESQDALMKYPATKVSVHAQRGQAERFGYINLVYYVSLLFLCREFIPFSPVDEVKPRGPIEPPLLKARGPDSFWLQNVFDLYDAASQISSLLSDLEHVGCPLRTPFSGLCAFSSTLWSIYGAAFPNFMGFTPSQTSDADAQAERTMAVLYYDEG</sequence>
<comment type="catalytic activity">
    <reaction evidence="8">
        <text>dimethylallyl phosphate + FMNH2 = prenylated FMNH2 + phosphate</text>
        <dbReference type="Rhea" id="RHEA:37743"/>
        <dbReference type="ChEBI" id="CHEBI:43474"/>
        <dbReference type="ChEBI" id="CHEBI:57618"/>
        <dbReference type="ChEBI" id="CHEBI:87467"/>
        <dbReference type="ChEBI" id="CHEBI:88052"/>
        <dbReference type="EC" id="2.5.1.129"/>
    </reaction>
</comment>
<keyword evidence="6" id="KW-0539">Nucleus</keyword>
<feature type="binding site" evidence="8">
    <location>
        <begin position="757"/>
        <end position="759"/>
    </location>
    <ligand>
        <name>FMN</name>
        <dbReference type="ChEBI" id="CHEBI:58210"/>
    </ligand>
</feature>
<dbReference type="GO" id="GO:0016831">
    <property type="term" value="F:carboxy-lyase activity"/>
    <property type="evidence" value="ECO:0007669"/>
    <property type="project" value="TreeGrafter"/>
</dbReference>
<dbReference type="CDD" id="cd00067">
    <property type="entry name" value="GAL4"/>
    <property type="match status" value="1"/>
</dbReference>
<evidence type="ECO:0000256" key="3">
    <source>
        <dbReference type="ARBA" id="ARBA00022643"/>
    </source>
</evidence>
<dbReference type="GO" id="GO:0008270">
    <property type="term" value="F:zinc ion binding"/>
    <property type="evidence" value="ECO:0007669"/>
    <property type="project" value="InterPro"/>
</dbReference>
<dbReference type="GO" id="GO:0005739">
    <property type="term" value="C:mitochondrion"/>
    <property type="evidence" value="ECO:0007669"/>
    <property type="project" value="UniProtKB-SubCell"/>
</dbReference>
<comment type="similarity">
    <text evidence="7 8">Belongs to the UbiX/PAD1 family.</text>
</comment>
<feature type="compositionally biased region" description="Polar residues" evidence="9">
    <location>
        <begin position="115"/>
        <end position="124"/>
    </location>
</feature>
<dbReference type="NCBIfam" id="NF004685">
    <property type="entry name" value="PRK06029.1"/>
    <property type="match status" value="1"/>
</dbReference>
<dbReference type="GO" id="GO:0003677">
    <property type="term" value="F:DNA binding"/>
    <property type="evidence" value="ECO:0007669"/>
    <property type="project" value="InterPro"/>
</dbReference>
<feature type="compositionally biased region" description="Polar residues" evidence="9">
    <location>
        <begin position="723"/>
        <end position="741"/>
    </location>
</feature>
<keyword evidence="12" id="KW-1185">Reference proteome</keyword>
<dbReference type="Pfam" id="PF02441">
    <property type="entry name" value="Flavoprotein"/>
    <property type="match status" value="1"/>
</dbReference>
<dbReference type="EMBL" id="JAAOAN010000054">
    <property type="protein sequence ID" value="KAF5723821.1"/>
    <property type="molecule type" value="Genomic_DNA"/>
</dbReference>
<dbReference type="PANTHER" id="PTHR43374:SF1">
    <property type="entry name" value="FLAVIN PRENYLTRANSFERASE PAD1, MITOCHONDRIAL"/>
    <property type="match status" value="1"/>
</dbReference>
<feature type="region of interest" description="Disordered" evidence="9">
    <location>
        <begin position="701"/>
        <end position="741"/>
    </location>
</feature>
<feature type="binding site" evidence="8">
    <location>
        <position position="869"/>
    </location>
    <ligand>
        <name>FMN</name>
        <dbReference type="ChEBI" id="CHEBI:58210"/>
    </ligand>
</feature>
<evidence type="ECO:0000313" key="12">
    <source>
        <dbReference type="Proteomes" id="UP000544331"/>
    </source>
</evidence>
<accession>A0A8H6DNI1</accession>
<evidence type="ECO:0000256" key="9">
    <source>
        <dbReference type="SAM" id="MobiDB-lite"/>
    </source>
</evidence>
<keyword evidence="4 8" id="KW-0808">Transferase</keyword>
<dbReference type="SMART" id="SM00906">
    <property type="entry name" value="Fungal_trans"/>
    <property type="match status" value="2"/>
</dbReference>
<dbReference type="GO" id="GO:0106141">
    <property type="term" value="F:flavin prenyltransferase activity"/>
    <property type="evidence" value="ECO:0007669"/>
    <property type="project" value="UniProtKB-EC"/>
</dbReference>